<evidence type="ECO:0000256" key="5">
    <source>
        <dbReference type="ARBA" id="ARBA00023237"/>
    </source>
</evidence>
<sequence length="530" mass="58748">MQKILIAAGSALLLIATGCNTSLLDTKPNDRFQESTYWTSPAAASAGLVGCYSILRNDGIYGGKGSNNATALWDETLSPNAWNYSNSASFNSVAMGEHNASTGGIVTARWGDCYGGIGRCNTFLAKIEGVPDMSEADKTKMKGEAYFLRGLYYFTLATYYGAAPLILTQPNEETDSDLPRTPRAEVIAQVIKDLDDAISSLPAKYTSAADKGRATKGAAMALKARVLLYEASPLMTGGVSDPAKWRAAADAAKAVITDANTFGYKLYPNYRTMFLPQNENNTEVIFDVQYIFPLQGSSFDLICRQYNTNAPLQDLVDAYLMKNGLPRTDPASGYDPAKQWNNRDPRMYATFTYPGDTYMGAVVANNRFAFTGYGMKKFSIYDKEKAPSDKESLVGGQSETNFIVLRYADILLMYAEAQNEANGGPDNTVYAALDSIRSRAGMPFIKPGLGQADMRNVIRLERRIELAGEGLYYNDIRRWKTAETVMNTDIYNYKRERQATRSFDKNRDYWWPIPTGERDLNPNLEQNPFY</sequence>
<evidence type="ECO:0000256" key="1">
    <source>
        <dbReference type="ARBA" id="ARBA00004442"/>
    </source>
</evidence>
<dbReference type="Pfam" id="PF14322">
    <property type="entry name" value="SusD-like_3"/>
    <property type="match status" value="1"/>
</dbReference>
<dbReference type="RefSeq" id="WP_120515159.1">
    <property type="nucleotide sequence ID" value="NZ_QXZY01000002.1"/>
</dbReference>
<evidence type="ECO:0000259" key="8">
    <source>
        <dbReference type="Pfam" id="PF14322"/>
    </source>
</evidence>
<dbReference type="CDD" id="cd08977">
    <property type="entry name" value="SusD"/>
    <property type="match status" value="1"/>
</dbReference>
<organism evidence="9 10">
    <name type="scientific">Chitinophaga barathri</name>
    <dbReference type="NCBI Taxonomy" id="1647451"/>
    <lineage>
        <taxon>Bacteria</taxon>
        <taxon>Pseudomonadati</taxon>
        <taxon>Bacteroidota</taxon>
        <taxon>Chitinophagia</taxon>
        <taxon>Chitinophagales</taxon>
        <taxon>Chitinophagaceae</taxon>
        <taxon>Chitinophaga</taxon>
    </lineage>
</organism>
<dbReference type="Proteomes" id="UP000279089">
    <property type="component" value="Unassembled WGS sequence"/>
</dbReference>
<evidence type="ECO:0000313" key="9">
    <source>
        <dbReference type="EMBL" id="RPD41974.1"/>
    </source>
</evidence>
<dbReference type="InterPro" id="IPR011990">
    <property type="entry name" value="TPR-like_helical_dom_sf"/>
</dbReference>
<feature type="signal peptide" evidence="6">
    <location>
        <begin position="1"/>
        <end position="21"/>
    </location>
</feature>
<keyword evidence="4" id="KW-0472">Membrane</keyword>
<dbReference type="OrthoDB" id="5694214at2"/>
<evidence type="ECO:0000259" key="7">
    <source>
        <dbReference type="Pfam" id="PF07980"/>
    </source>
</evidence>
<comment type="subcellular location">
    <subcellularLocation>
        <location evidence="1">Cell outer membrane</location>
    </subcellularLocation>
</comment>
<keyword evidence="5" id="KW-0998">Cell outer membrane</keyword>
<gene>
    <name evidence="9" type="ORF">EG028_07395</name>
</gene>
<dbReference type="InterPro" id="IPR033985">
    <property type="entry name" value="SusD-like_N"/>
</dbReference>
<dbReference type="PROSITE" id="PS51257">
    <property type="entry name" value="PROKAR_LIPOPROTEIN"/>
    <property type="match status" value="1"/>
</dbReference>
<dbReference type="EMBL" id="RMBX01000003">
    <property type="protein sequence ID" value="RPD41974.1"/>
    <property type="molecule type" value="Genomic_DNA"/>
</dbReference>
<feature type="domain" description="RagB/SusD" evidence="7">
    <location>
        <begin position="306"/>
        <end position="530"/>
    </location>
</feature>
<dbReference type="Pfam" id="PF07980">
    <property type="entry name" value="SusD_RagB"/>
    <property type="match status" value="1"/>
</dbReference>
<comment type="caution">
    <text evidence="9">The sequence shown here is derived from an EMBL/GenBank/DDBJ whole genome shotgun (WGS) entry which is preliminary data.</text>
</comment>
<evidence type="ECO:0000313" key="10">
    <source>
        <dbReference type="Proteomes" id="UP000279089"/>
    </source>
</evidence>
<dbReference type="InterPro" id="IPR012944">
    <property type="entry name" value="SusD_RagB_dom"/>
</dbReference>
<protein>
    <submittedName>
        <fullName evidence="9">RagB/SusD family nutrient uptake outer membrane protein</fullName>
    </submittedName>
</protein>
<feature type="chain" id="PRO_5017988990" evidence="6">
    <location>
        <begin position="22"/>
        <end position="530"/>
    </location>
</feature>
<dbReference type="AlphaFoldDB" id="A0A3N4MDN2"/>
<evidence type="ECO:0000256" key="3">
    <source>
        <dbReference type="ARBA" id="ARBA00022729"/>
    </source>
</evidence>
<proteinExistence type="inferred from homology"/>
<keyword evidence="3 6" id="KW-0732">Signal</keyword>
<dbReference type="GO" id="GO:0009279">
    <property type="term" value="C:cell outer membrane"/>
    <property type="evidence" value="ECO:0007669"/>
    <property type="project" value="UniProtKB-SubCell"/>
</dbReference>
<name>A0A3N4MDN2_9BACT</name>
<comment type="similarity">
    <text evidence="2">Belongs to the SusD family.</text>
</comment>
<accession>A0A3N4MDN2</accession>
<evidence type="ECO:0000256" key="4">
    <source>
        <dbReference type="ARBA" id="ARBA00023136"/>
    </source>
</evidence>
<evidence type="ECO:0000256" key="6">
    <source>
        <dbReference type="SAM" id="SignalP"/>
    </source>
</evidence>
<reference evidence="10" key="1">
    <citation type="submission" date="2018-11" db="EMBL/GenBank/DDBJ databases">
        <title>Chitinophaga lutea sp.nov., isolate from arsenic contaminated soil.</title>
        <authorList>
            <person name="Zong Y."/>
        </authorList>
    </citation>
    <scope>NUCLEOTIDE SEQUENCE [LARGE SCALE GENOMIC DNA]</scope>
    <source>
        <strain evidence="10">YLT18</strain>
    </source>
</reference>
<keyword evidence="10" id="KW-1185">Reference proteome</keyword>
<dbReference type="Gene3D" id="1.25.40.390">
    <property type="match status" value="1"/>
</dbReference>
<evidence type="ECO:0000256" key="2">
    <source>
        <dbReference type="ARBA" id="ARBA00006275"/>
    </source>
</evidence>
<dbReference type="SUPFAM" id="SSF48452">
    <property type="entry name" value="TPR-like"/>
    <property type="match status" value="1"/>
</dbReference>
<feature type="domain" description="SusD-like N-terminal" evidence="8">
    <location>
        <begin position="78"/>
        <end position="228"/>
    </location>
</feature>